<organism evidence="8 9">
    <name type="scientific">Phascolomyces articulosus</name>
    <dbReference type="NCBI Taxonomy" id="60185"/>
    <lineage>
        <taxon>Eukaryota</taxon>
        <taxon>Fungi</taxon>
        <taxon>Fungi incertae sedis</taxon>
        <taxon>Mucoromycota</taxon>
        <taxon>Mucoromycotina</taxon>
        <taxon>Mucoromycetes</taxon>
        <taxon>Mucorales</taxon>
        <taxon>Lichtheimiaceae</taxon>
        <taxon>Phascolomyces</taxon>
    </lineage>
</organism>
<dbReference type="AlphaFoldDB" id="A0AAD5KAY0"/>
<dbReference type="Proteomes" id="UP001209540">
    <property type="component" value="Unassembled WGS sequence"/>
</dbReference>
<comment type="similarity">
    <text evidence="3">Belongs to the RPAP3 family.</text>
</comment>
<evidence type="ECO:0000256" key="2">
    <source>
        <dbReference type="ARBA" id="ARBA00022803"/>
    </source>
</evidence>
<evidence type="ECO:0000256" key="4">
    <source>
        <dbReference type="ARBA" id="ARBA00040133"/>
    </source>
</evidence>
<evidence type="ECO:0000256" key="1">
    <source>
        <dbReference type="ARBA" id="ARBA00022737"/>
    </source>
</evidence>
<protein>
    <recommendedName>
        <fullName evidence="4">RNA polymerase II-associated protein 3</fullName>
    </recommendedName>
</protein>
<name>A0AAD5KAY0_9FUNG</name>
<evidence type="ECO:0000313" key="9">
    <source>
        <dbReference type="Proteomes" id="UP001209540"/>
    </source>
</evidence>
<dbReference type="SUPFAM" id="SSF48452">
    <property type="entry name" value="TPR-like"/>
    <property type="match status" value="1"/>
</dbReference>
<evidence type="ECO:0000256" key="6">
    <source>
        <dbReference type="SAM" id="MobiDB-lite"/>
    </source>
</evidence>
<sequence>MVENKELLDDLLIWADSIRKKDEQLQKKKPFRNEILPPMRKSTQLVIDEFSKPIGSNYLKKKKVKSEPVETTSVTASSLLKEDNKDFHEKAQVEKEKGNKAFQKQLYQEAISHYDCAIQYGQQSPAETLTVYYTNRAMAYLKISKFLEAEQDCTNALKLHPKNLKAVWRRGVARRELGRIEDSRLDFKMALTIEPGNKVVLEELKKLPLKESKIAGSSLSPKLSTTTRTKPLEESKVMPNQEKERKSVERKRLPIKVIDEAYSAMRGDVDTPTALDRSANSTNATVSESCNKKNIKIQEINSDDKSIPTTVKTKTPRLPPMKFSVPKTNFEFERDWRACRHRGADVLYQYFQAIPPSFYPTLFRSSLDSDQFEQMIDLLESHYTKYHTEKEIYRVLEGLSQVRRIDMLVMFLGNNHKKVLQGLFARMKDKMDQRDLSKLSNAFGVE</sequence>
<dbReference type="PROSITE" id="PS50005">
    <property type="entry name" value="TPR"/>
    <property type="match status" value="1"/>
</dbReference>
<dbReference type="InterPro" id="IPR051966">
    <property type="entry name" value="RPAP3"/>
</dbReference>
<reference evidence="8" key="1">
    <citation type="journal article" date="2022" name="IScience">
        <title>Evolution of zygomycete secretomes and the origins of terrestrial fungal ecologies.</title>
        <authorList>
            <person name="Chang Y."/>
            <person name="Wang Y."/>
            <person name="Mondo S."/>
            <person name="Ahrendt S."/>
            <person name="Andreopoulos W."/>
            <person name="Barry K."/>
            <person name="Beard J."/>
            <person name="Benny G.L."/>
            <person name="Blankenship S."/>
            <person name="Bonito G."/>
            <person name="Cuomo C."/>
            <person name="Desiro A."/>
            <person name="Gervers K.A."/>
            <person name="Hundley H."/>
            <person name="Kuo A."/>
            <person name="LaButti K."/>
            <person name="Lang B.F."/>
            <person name="Lipzen A."/>
            <person name="O'Donnell K."/>
            <person name="Pangilinan J."/>
            <person name="Reynolds N."/>
            <person name="Sandor L."/>
            <person name="Smith M.E."/>
            <person name="Tsang A."/>
            <person name="Grigoriev I.V."/>
            <person name="Stajich J.E."/>
            <person name="Spatafora J.W."/>
        </authorList>
    </citation>
    <scope>NUCLEOTIDE SEQUENCE</scope>
    <source>
        <strain evidence="8">RSA 2281</strain>
    </source>
</reference>
<dbReference type="Gene3D" id="1.25.40.10">
    <property type="entry name" value="Tetratricopeptide repeat domain"/>
    <property type="match status" value="1"/>
</dbReference>
<evidence type="ECO:0000256" key="3">
    <source>
        <dbReference type="ARBA" id="ARBA00038275"/>
    </source>
</evidence>
<dbReference type="GO" id="GO:0101031">
    <property type="term" value="C:protein folding chaperone complex"/>
    <property type="evidence" value="ECO:0007669"/>
    <property type="project" value="TreeGrafter"/>
</dbReference>
<reference evidence="8" key="2">
    <citation type="submission" date="2023-02" db="EMBL/GenBank/DDBJ databases">
        <authorList>
            <consortium name="DOE Joint Genome Institute"/>
            <person name="Mondo S.J."/>
            <person name="Chang Y."/>
            <person name="Wang Y."/>
            <person name="Ahrendt S."/>
            <person name="Andreopoulos W."/>
            <person name="Barry K."/>
            <person name="Beard J."/>
            <person name="Benny G.L."/>
            <person name="Blankenship S."/>
            <person name="Bonito G."/>
            <person name="Cuomo C."/>
            <person name="Desiro A."/>
            <person name="Gervers K.A."/>
            <person name="Hundley H."/>
            <person name="Kuo A."/>
            <person name="LaButti K."/>
            <person name="Lang B.F."/>
            <person name="Lipzen A."/>
            <person name="O'Donnell K."/>
            <person name="Pangilinan J."/>
            <person name="Reynolds N."/>
            <person name="Sandor L."/>
            <person name="Smith M.W."/>
            <person name="Tsang A."/>
            <person name="Grigoriev I.V."/>
            <person name="Stajich J.E."/>
            <person name="Spatafora J.W."/>
        </authorList>
    </citation>
    <scope>NUCLEOTIDE SEQUENCE</scope>
    <source>
        <strain evidence="8">RSA 2281</strain>
    </source>
</reference>
<feature type="compositionally biased region" description="Polar residues" evidence="6">
    <location>
        <begin position="215"/>
        <end position="229"/>
    </location>
</feature>
<evidence type="ECO:0000313" key="8">
    <source>
        <dbReference type="EMBL" id="KAI9276936.1"/>
    </source>
</evidence>
<accession>A0AAD5KAY0</accession>
<proteinExistence type="inferred from homology"/>
<feature type="repeat" description="TPR" evidence="5">
    <location>
        <begin position="130"/>
        <end position="163"/>
    </location>
</feature>
<dbReference type="InterPro" id="IPR019734">
    <property type="entry name" value="TPR_rpt"/>
</dbReference>
<feature type="domain" description="RNA-polymerase II-associated protein 3-like C-terminal" evidence="7">
    <location>
        <begin position="326"/>
        <end position="417"/>
    </location>
</feature>
<dbReference type="EMBL" id="JAIXMP010000002">
    <property type="protein sequence ID" value="KAI9276936.1"/>
    <property type="molecule type" value="Genomic_DNA"/>
</dbReference>
<dbReference type="PANTHER" id="PTHR46423:SF1">
    <property type="entry name" value="RNA POLYMERASE II-ASSOCIATED PROTEIN 3"/>
    <property type="match status" value="1"/>
</dbReference>
<evidence type="ECO:0000256" key="5">
    <source>
        <dbReference type="PROSITE-ProRule" id="PRU00339"/>
    </source>
</evidence>
<feature type="region of interest" description="Disordered" evidence="6">
    <location>
        <begin position="215"/>
        <end position="249"/>
    </location>
</feature>
<keyword evidence="2 5" id="KW-0802">TPR repeat</keyword>
<dbReference type="SMART" id="SM00028">
    <property type="entry name" value="TPR"/>
    <property type="match status" value="3"/>
</dbReference>
<evidence type="ECO:0000259" key="7">
    <source>
        <dbReference type="Pfam" id="PF13877"/>
    </source>
</evidence>
<keyword evidence="1" id="KW-0677">Repeat</keyword>
<dbReference type="InterPro" id="IPR011990">
    <property type="entry name" value="TPR-like_helical_dom_sf"/>
</dbReference>
<dbReference type="PANTHER" id="PTHR46423">
    <property type="entry name" value="RNA POLYMERASE II-ASSOCIATED PROTEIN 3"/>
    <property type="match status" value="1"/>
</dbReference>
<dbReference type="Pfam" id="PF13877">
    <property type="entry name" value="RPAP3_C"/>
    <property type="match status" value="1"/>
</dbReference>
<feature type="compositionally biased region" description="Basic and acidic residues" evidence="6">
    <location>
        <begin position="230"/>
        <end position="249"/>
    </location>
</feature>
<comment type="caution">
    <text evidence="8">The sequence shown here is derived from an EMBL/GenBank/DDBJ whole genome shotgun (WGS) entry which is preliminary data.</text>
</comment>
<gene>
    <name evidence="8" type="ORF">BDA99DRAFT_532027</name>
</gene>
<dbReference type="InterPro" id="IPR025986">
    <property type="entry name" value="RPAP3-like_C"/>
</dbReference>
<keyword evidence="9" id="KW-1185">Reference proteome</keyword>